<dbReference type="Proteomes" id="UP001496720">
    <property type="component" value="Unassembled WGS sequence"/>
</dbReference>
<keyword evidence="1" id="KW-0732">Signal</keyword>
<feature type="chain" id="PRO_5047182820" description="Secreted protein" evidence="1">
    <location>
        <begin position="19"/>
        <end position="340"/>
    </location>
</feature>
<evidence type="ECO:0000256" key="1">
    <source>
        <dbReference type="SAM" id="SignalP"/>
    </source>
</evidence>
<evidence type="ECO:0008006" key="4">
    <source>
        <dbReference type="Google" id="ProtNLM"/>
    </source>
</evidence>
<sequence length="340" mass="36892">MIAAALATALAYSTPAHAFGGSDTRGEVEDKELIASAQRTSITVTQVSGPTGGERGSLSATDVNWEPPPCWYEPVFTPEELKDFAEHDAGGDVSLRQGWYGSRLWTDHFKDGKDAPNYFGTPSSVKGYKDYNLGKKGYFWRGVAPRLAALDDTSLCNKLMFWQDAGEIPDDPNAPTPQTLAEYAYDKVEVPATEIEAKPAAKSTVNLPTWVWLDKGTFKEVKVRAELPNTGLWAETTAKPVALHLEPGTADAETFPASGDCEINTDGSIGTPYTKGKTDQTPPCGIRYLRASNGEPYPLNASITWEISWEGTGGAQGDLPDGTFETTQDMEVQEIQSINR</sequence>
<evidence type="ECO:0000313" key="2">
    <source>
        <dbReference type="EMBL" id="MER6165704.1"/>
    </source>
</evidence>
<proteinExistence type="predicted"/>
<dbReference type="EMBL" id="JBEOZY010000011">
    <property type="protein sequence ID" value="MER6165704.1"/>
    <property type="molecule type" value="Genomic_DNA"/>
</dbReference>
<comment type="caution">
    <text evidence="2">The sequence shown here is derived from an EMBL/GenBank/DDBJ whole genome shotgun (WGS) entry which is preliminary data.</text>
</comment>
<feature type="signal peptide" evidence="1">
    <location>
        <begin position="1"/>
        <end position="18"/>
    </location>
</feature>
<gene>
    <name evidence="2" type="ORF">ABT188_14175</name>
</gene>
<name>A0ABV1SWF7_9ACTN</name>
<dbReference type="RefSeq" id="WP_352147468.1">
    <property type="nucleotide sequence ID" value="NZ_JBEOZY010000011.1"/>
</dbReference>
<evidence type="ECO:0000313" key="3">
    <source>
        <dbReference type="Proteomes" id="UP001496720"/>
    </source>
</evidence>
<reference evidence="2 3" key="1">
    <citation type="submission" date="2024-06" db="EMBL/GenBank/DDBJ databases">
        <title>The Natural Products Discovery Center: Release of the First 8490 Sequenced Strains for Exploring Actinobacteria Biosynthetic Diversity.</title>
        <authorList>
            <person name="Kalkreuter E."/>
            <person name="Kautsar S.A."/>
            <person name="Yang D."/>
            <person name="Bader C.D."/>
            <person name="Teijaro C.N."/>
            <person name="Fluegel L."/>
            <person name="Davis C.M."/>
            <person name="Simpson J.R."/>
            <person name="Lauterbach L."/>
            <person name="Steele A.D."/>
            <person name="Gui C."/>
            <person name="Meng S."/>
            <person name="Li G."/>
            <person name="Viehrig K."/>
            <person name="Ye F."/>
            <person name="Su P."/>
            <person name="Kiefer A.F."/>
            <person name="Nichols A."/>
            <person name="Cepeda A.J."/>
            <person name="Yan W."/>
            <person name="Fan B."/>
            <person name="Jiang Y."/>
            <person name="Adhikari A."/>
            <person name="Zheng C.-J."/>
            <person name="Schuster L."/>
            <person name="Cowan T.M."/>
            <person name="Smanski M.J."/>
            <person name="Chevrette M.G."/>
            <person name="De Carvalho L.P.S."/>
            <person name="Shen B."/>
        </authorList>
    </citation>
    <scope>NUCLEOTIDE SEQUENCE [LARGE SCALE GENOMIC DNA]</scope>
    <source>
        <strain evidence="2 3">NPDC001615</strain>
    </source>
</reference>
<protein>
    <recommendedName>
        <fullName evidence="4">Secreted protein</fullName>
    </recommendedName>
</protein>
<accession>A0ABV1SWF7</accession>
<organism evidence="2 3">
    <name type="scientific">Streptomyces violaceorubidus</name>
    <dbReference type="NCBI Taxonomy" id="284042"/>
    <lineage>
        <taxon>Bacteria</taxon>
        <taxon>Bacillati</taxon>
        <taxon>Actinomycetota</taxon>
        <taxon>Actinomycetes</taxon>
        <taxon>Kitasatosporales</taxon>
        <taxon>Streptomycetaceae</taxon>
        <taxon>Streptomyces</taxon>
    </lineage>
</organism>
<keyword evidence="3" id="KW-1185">Reference proteome</keyword>